<evidence type="ECO:0000259" key="1">
    <source>
        <dbReference type="PROSITE" id="PS50188"/>
    </source>
</evidence>
<dbReference type="Proteomes" id="UP000287033">
    <property type="component" value="Unassembled WGS sequence"/>
</dbReference>
<reference evidence="2 3" key="1">
    <citation type="journal article" date="2018" name="Nat. Ecol. Evol.">
        <title>Shark genomes provide insights into elasmobranch evolution and the origin of vertebrates.</title>
        <authorList>
            <person name="Hara Y"/>
            <person name="Yamaguchi K"/>
            <person name="Onimaru K"/>
            <person name="Kadota M"/>
            <person name="Koyanagi M"/>
            <person name="Keeley SD"/>
            <person name="Tatsumi K"/>
            <person name="Tanaka K"/>
            <person name="Motone F"/>
            <person name="Kageyama Y"/>
            <person name="Nozu R"/>
            <person name="Adachi N"/>
            <person name="Nishimura O"/>
            <person name="Nakagawa R"/>
            <person name="Tanegashima C"/>
            <person name="Kiyatake I"/>
            <person name="Matsumoto R"/>
            <person name="Murakumo K"/>
            <person name="Nishida K"/>
            <person name="Terakita A"/>
            <person name="Kuratani S"/>
            <person name="Sato K"/>
            <person name="Hyodo S Kuraku.S."/>
        </authorList>
    </citation>
    <scope>NUCLEOTIDE SEQUENCE [LARGE SCALE GENOMIC DNA]</scope>
</reference>
<dbReference type="PANTHER" id="PTHR24099">
    <property type="entry name" value="E3 UBIQUITIN-PROTEIN LIGASE TRIM36-RELATED"/>
    <property type="match status" value="1"/>
</dbReference>
<dbReference type="Pfam" id="PF00622">
    <property type="entry name" value="SPRY"/>
    <property type="match status" value="1"/>
</dbReference>
<dbReference type="EMBL" id="BEZZ01001415">
    <property type="protein sequence ID" value="GCC18417.1"/>
    <property type="molecule type" value="Genomic_DNA"/>
</dbReference>
<dbReference type="Gene3D" id="2.60.120.920">
    <property type="match status" value="1"/>
</dbReference>
<dbReference type="InterPro" id="IPR013320">
    <property type="entry name" value="ConA-like_dom_sf"/>
</dbReference>
<dbReference type="OrthoDB" id="9863247at2759"/>
<feature type="domain" description="B30.2/SPRY" evidence="1">
    <location>
        <begin position="27"/>
        <end position="222"/>
    </location>
</feature>
<accession>A0A401RJV6</accession>
<dbReference type="InterPro" id="IPR050617">
    <property type="entry name" value="E3_ligase_FN3/SPRY"/>
</dbReference>
<keyword evidence="3" id="KW-1185">Reference proteome</keyword>
<proteinExistence type="predicted"/>
<evidence type="ECO:0000313" key="3">
    <source>
        <dbReference type="Proteomes" id="UP000287033"/>
    </source>
</evidence>
<dbReference type="InterPro" id="IPR006574">
    <property type="entry name" value="PRY"/>
</dbReference>
<dbReference type="InterPro" id="IPR043136">
    <property type="entry name" value="B30.2/SPRY_sf"/>
</dbReference>
<dbReference type="SMART" id="SM00449">
    <property type="entry name" value="SPRY"/>
    <property type="match status" value="1"/>
</dbReference>
<protein>
    <recommendedName>
        <fullName evidence="1">B30.2/SPRY domain-containing protein</fullName>
    </recommendedName>
</protein>
<dbReference type="InterPro" id="IPR003877">
    <property type="entry name" value="SPRY_dom"/>
</dbReference>
<dbReference type="AlphaFoldDB" id="A0A401RJV6"/>
<organism evidence="2 3">
    <name type="scientific">Chiloscyllium punctatum</name>
    <name type="common">Brownbanded bambooshark</name>
    <name type="synonym">Hemiscyllium punctatum</name>
    <dbReference type="NCBI Taxonomy" id="137246"/>
    <lineage>
        <taxon>Eukaryota</taxon>
        <taxon>Metazoa</taxon>
        <taxon>Chordata</taxon>
        <taxon>Craniata</taxon>
        <taxon>Vertebrata</taxon>
        <taxon>Chondrichthyes</taxon>
        <taxon>Elasmobranchii</taxon>
        <taxon>Galeomorphii</taxon>
        <taxon>Galeoidea</taxon>
        <taxon>Orectolobiformes</taxon>
        <taxon>Hemiscylliidae</taxon>
        <taxon>Chiloscyllium</taxon>
    </lineage>
</organism>
<dbReference type="PRINTS" id="PR01407">
    <property type="entry name" value="BUTYPHLNCDUF"/>
</dbReference>
<dbReference type="InterPro" id="IPR001870">
    <property type="entry name" value="B30.2/SPRY"/>
</dbReference>
<dbReference type="STRING" id="137246.A0A401RJV6"/>
<gene>
    <name evidence="2" type="ORF">chiPu_0017930</name>
</gene>
<dbReference type="PANTHER" id="PTHR24099:SF16">
    <property type="entry name" value="E3 UBIQUITIN-PROTEIN LIGASE MIDLINE-1-LIKE ISOFORM X1"/>
    <property type="match status" value="1"/>
</dbReference>
<dbReference type="InterPro" id="IPR003879">
    <property type="entry name" value="Butyrophylin_SPRY"/>
</dbReference>
<dbReference type="PROSITE" id="PS50188">
    <property type="entry name" value="B302_SPRY"/>
    <property type="match status" value="1"/>
</dbReference>
<comment type="caution">
    <text evidence="2">The sequence shown here is derived from an EMBL/GenBank/DDBJ whole genome shotgun (WGS) entry which is preliminary data.</text>
</comment>
<name>A0A401RJV6_CHIPU</name>
<dbReference type="SUPFAM" id="SSF49899">
    <property type="entry name" value="Concanavalin A-like lectins/glucanases"/>
    <property type="match status" value="1"/>
</dbReference>
<sequence length="222" mass="25207">MTLRRVMSGFKMAAGWRTLRGIGYRLLLGAAKRQLCVLDFPKRYLNFKLDEKTAHSCLDLVKKETGVIYRMIGIDPSKVPKNPERFREWAVVLADVTLSTGRHYWEVTVKRSQEFRIGVAEANMSREECIGANDCSWVYAYLQRKWYSMSSSEMVPVDFFGKPDRVGFLLDCDNKELSLIDVEKAAVVSTITADFKIPLVPAFALWDGELLTHSGMAILQGI</sequence>
<evidence type="ECO:0000313" key="2">
    <source>
        <dbReference type="EMBL" id="GCC18417.1"/>
    </source>
</evidence>
<dbReference type="OMA" id="WVFGYAQ"/>
<dbReference type="Pfam" id="PF13765">
    <property type="entry name" value="PRY"/>
    <property type="match status" value="1"/>
</dbReference>